<dbReference type="InterPro" id="IPR050659">
    <property type="entry name" value="Peptidase_M24B"/>
</dbReference>
<keyword evidence="1 3" id="KW-0479">Metal-binding</keyword>
<accession>A0ABT9WQV5</accession>
<evidence type="ECO:0000256" key="2">
    <source>
        <dbReference type="ARBA" id="ARBA00022801"/>
    </source>
</evidence>
<dbReference type="InterPro" id="IPR000587">
    <property type="entry name" value="Creatinase_N"/>
</dbReference>
<keyword evidence="6" id="KW-0645">Protease</keyword>
<dbReference type="Gene3D" id="3.40.350.10">
    <property type="entry name" value="Creatinase/prolidase N-terminal domain"/>
    <property type="match status" value="1"/>
</dbReference>
<evidence type="ECO:0000256" key="1">
    <source>
        <dbReference type="ARBA" id="ARBA00022723"/>
    </source>
</evidence>
<organism evidence="6 7">
    <name type="scientific">Bacillus chungangensis</name>
    <dbReference type="NCBI Taxonomy" id="587633"/>
    <lineage>
        <taxon>Bacteria</taxon>
        <taxon>Bacillati</taxon>
        <taxon>Bacillota</taxon>
        <taxon>Bacilli</taxon>
        <taxon>Bacillales</taxon>
        <taxon>Bacillaceae</taxon>
        <taxon>Bacillus</taxon>
    </lineage>
</organism>
<keyword evidence="2 6" id="KW-0378">Hydrolase</keyword>
<dbReference type="EMBL" id="JAUSTT010000005">
    <property type="protein sequence ID" value="MDQ0175322.1"/>
    <property type="molecule type" value="Genomic_DNA"/>
</dbReference>
<dbReference type="Pfam" id="PF01321">
    <property type="entry name" value="Creatinase_N"/>
    <property type="match status" value="1"/>
</dbReference>
<dbReference type="InterPro" id="IPR000994">
    <property type="entry name" value="Pept_M24"/>
</dbReference>
<sequence length="377" mass="42232">MNTTKRLNKLKTYMEKENVEAVLVTDPYNQCYLTGFEIITYSRPIFTIVTKHESILIVPGLEEQHAKATAVYDRLLVYYEHPEKAEESIDPMQLIERCLGPLNGNKKIGIEFLSMPFGLASYLQAKNWELLDITAEMIHQRSVKDDQELEKLRNSSLLASYSIQASLQALKVGMTELEIESIGSQALYQEAPKLFPNSAVMTRGMCPSGIERTVMPHVFSNLKKVEAGDVLIITRISSLDGYKGECERTCFVGEPTEKQRELFNIMLKAQHAALQIIKAGVKASKIDAAARSVIHEAGYGKFAIHGVGHSIGLSLHEAPYFRFDEDFILQEGMAFTVEPGIYVPGIGGFRHSDTIIVTKDGYEMLTNCPRSIDELIF</sequence>
<dbReference type="InterPro" id="IPR029149">
    <property type="entry name" value="Creatin/AminoP/Spt16_N"/>
</dbReference>
<dbReference type="Pfam" id="PF00557">
    <property type="entry name" value="Peptidase_M24"/>
    <property type="match status" value="1"/>
</dbReference>
<evidence type="ECO:0000259" key="4">
    <source>
        <dbReference type="Pfam" id="PF00557"/>
    </source>
</evidence>
<comment type="similarity">
    <text evidence="3">Belongs to the peptidase M24B family.</text>
</comment>
<evidence type="ECO:0000313" key="7">
    <source>
        <dbReference type="Proteomes" id="UP001223586"/>
    </source>
</evidence>
<evidence type="ECO:0000313" key="6">
    <source>
        <dbReference type="EMBL" id="MDQ0175322.1"/>
    </source>
</evidence>
<dbReference type="SUPFAM" id="SSF55920">
    <property type="entry name" value="Creatinase/aminopeptidase"/>
    <property type="match status" value="1"/>
</dbReference>
<dbReference type="PANTHER" id="PTHR46112">
    <property type="entry name" value="AMINOPEPTIDASE"/>
    <property type="match status" value="1"/>
</dbReference>
<dbReference type="PANTHER" id="PTHR46112:SF2">
    <property type="entry name" value="XAA-PRO AMINOPEPTIDASE P-RELATED"/>
    <property type="match status" value="1"/>
</dbReference>
<evidence type="ECO:0000256" key="3">
    <source>
        <dbReference type="RuleBase" id="RU000590"/>
    </source>
</evidence>
<dbReference type="PROSITE" id="PS00491">
    <property type="entry name" value="PROLINE_PEPTIDASE"/>
    <property type="match status" value="1"/>
</dbReference>
<comment type="caution">
    <text evidence="6">The sequence shown here is derived from an EMBL/GenBank/DDBJ whole genome shotgun (WGS) entry which is preliminary data.</text>
</comment>
<dbReference type="InterPro" id="IPR001131">
    <property type="entry name" value="Peptidase_M24B_aminopep-P_CS"/>
</dbReference>
<dbReference type="RefSeq" id="WP_307227546.1">
    <property type="nucleotide sequence ID" value="NZ_JAUSTT010000005.1"/>
</dbReference>
<feature type="domain" description="Peptidase M24" evidence="4">
    <location>
        <begin position="150"/>
        <end position="359"/>
    </location>
</feature>
<name>A0ABT9WQV5_9BACI</name>
<dbReference type="InterPro" id="IPR036005">
    <property type="entry name" value="Creatinase/aminopeptidase-like"/>
</dbReference>
<reference evidence="6 7" key="1">
    <citation type="submission" date="2023-07" db="EMBL/GenBank/DDBJ databases">
        <title>Genomic Encyclopedia of Type Strains, Phase IV (KMG-IV): sequencing the most valuable type-strain genomes for metagenomic binning, comparative biology and taxonomic classification.</title>
        <authorList>
            <person name="Goeker M."/>
        </authorList>
    </citation>
    <scope>NUCLEOTIDE SEQUENCE [LARGE SCALE GENOMIC DNA]</scope>
    <source>
        <strain evidence="6 7">DSM 23837</strain>
    </source>
</reference>
<evidence type="ECO:0000259" key="5">
    <source>
        <dbReference type="Pfam" id="PF01321"/>
    </source>
</evidence>
<protein>
    <submittedName>
        <fullName evidence="6">Xaa-Pro dipeptidase</fullName>
        <ecNumber evidence="6">3.4.13.9</ecNumber>
    </submittedName>
</protein>
<dbReference type="Gene3D" id="3.90.230.10">
    <property type="entry name" value="Creatinase/methionine aminopeptidase superfamily"/>
    <property type="match status" value="1"/>
</dbReference>
<dbReference type="SUPFAM" id="SSF53092">
    <property type="entry name" value="Creatinase/prolidase N-terminal domain"/>
    <property type="match status" value="1"/>
</dbReference>
<dbReference type="Proteomes" id="UP001223586">
    <property type="component" value="Unassembled WGS sequence"/>
</dbReference>
<proteinExistence type="inferred from homology"/>
<keyword evidence="7" id="KW-1185">Reference proteome</keyword>
<dbReference type="EC" id="3.4.13.9" evidence="6"/>
<feature type="domain" description="Creatinase N-terminal" evidence="5">
    <location>
        <begin position="6"/>
        <end position="143"/>
    </location>
</feature>
<gene>
    <name evidence="6" type="ORF">J2S08_001156</name>
</gene>
<dbReference type="GO" id="GO:0102009">
    <property type="term" value="F:proline dipeptidase activity"/>
    <property type="evidence" value="ECO:0007669"/>
    <property type="project" value="UniProtKB-EC"/>
</dbReference>
<keyword evidence="6" id="KW-0224">Dipeptidase</keyword>